<evidence type="ECO:0000313" key="1">
    <source>
        <dbReference type="EMBL" id="RDY08430.1"/>
    </source>
</evidence>
<accession>A0A371I050</accession>
<dbReference type="InterPro" id="IPR043502">
    <property type="entry name" value="DNA/RNA_pol_sf"/>
</dbReference>
<keyword evidence="2" id="KW-1185">Reference proteome</keyword>
<protein>
    <submittedName>
        <fullName evidence="1">Retrovirus-related Pol polyprotein from transposon opus</fullName>
    </submittedName>
</protein>
<comment type="caution">
    <text evidence="1">The sequence shown here is derived from an EMBL/GenBank/DDBJ whole genome shotgun (WGS) entry which is preliminary data.</text>
</comment>
<gene>
    <name evidence="1" type="primary">pol</name>
    <name evidence="1" type="ORF">CR513_07338</name>
</gene>
<dbReference type="PANTHER" id="PTHR37984:SF5">
    <property type="entry name" value="PROTEIN NYNRIN-LIKE"/>
    <property type="match status" value="1"/>
</dbReference>
<dbReference type="Proteomes" id="UP000257109">
    <property type="component" value="Unassembled WGS sequence"/>
</dbReference>
<reference evidence="1" key="1">
    <citation type="submission" date="2018-05" db="EMBL/GenBank/DDBJ databases">
        <title>Draft genome of Mucuna pruriens seed.</title>
        <authorList>
            <person name="Nnadi N.E."/>
            <person name="Vos R."/>
            <person name="Hasami M.H."/>
            <person name="Devisetty U.K."/>
            <person name="Aguiy J.C."/>
        </authorList>
    </citation>
    <scope>NUCLEOTIDE SEQUENCE [LARGE SCALE GENOMIC DNA]</scope>
    <source>
        <strain evidence="1">JCA_2017</strain>
    </source>
</reference>
<feature type="non-terminal residue" evidence="1">
    <location>
        <position position="1"/>
    </location>
</feature>
<dbReference type="PANTHER" id="PTHR37984">
    <property type="entry name" value="PROTEIN CBG26694"/>
    <property type="match status" value="1"/>
</dbReference>
<dbReference type="AlphaFoldDB" id="A0A371I050"/>
<name>A0A371I050_MUCPR</name>
<organism evidence="1 2">
    <name type="scientific">Mucuna pruriens</name>
    <name type="common">Velvet bean</name>
    <name type="synonym">Dolichos pruriens</name>
    <dbReference type="NCBI Taxonomy" id="157652"/>
    <lineage>
        <taxon>Eukaryota</taxon>
        <taxon>Viridiplantae</taxon>
        <taxon>Streptophyta</taxon>
        <taxon>Embryophyta</taxon>
        <taxon>Tracheophyta</taxon>
        <taxon>Spermatophyta</taxon>
        <taxon>Magnoliopsida</taxon>
        <taxon>eudicotyledons</taxon>
        <taxon>Gunneridae</taxon>
        <taxon>Pentapetalae</taxon>
        <taxon>rosids</taxon>
        <taxon>fabids</taxon>
        <taxon>Fabales</taxon>
        <taxon>Fabaceae</taxon>
        <taxon>Papilionoideae</taxon>
        <taxon>50 kb inversion clade</taxon>
        <taxon>NPAAA clade</taxon>
        <taxon>indigoferoid/millettioid clade</taxon>
        <taxon>Phaseoleae</taxon>
        <taxon>Mucuna</taxon>
    </lineage>
</organism>
<sequence length="373" mass="43041">MMELLTNSPSYIWDTRKKKIRENSVRKKGVKSKSNREKERGLRQAIKEFGRDTYAKEALNFHIPRASMIPTNGFALVPRDLIPCANDLLPKAYINCSHATFKLSLHMCGHNKTNVLLPLQKESLYLNLETYTFCTNKVIFLGYVVGSQGVKINVKKVKVIQSWPTSKLMSNIRKLHGLARFYRYFYPCYPLNKFVKENKGHTKWVEFFKEVVRLHDLLKTIRTFRVNLTLRYSFLLPLILKQMARLRIVNTATSYSPFEFIFNLLSPLNLLPLPNVSSILNYDGLSKAHFVKDFHAKACSHIEKKSSLAIDHYLDFGPAPTRSTRNFLKHHGTKRNEVDNGCTRMSCVASQARAYLELSFASLIYTCIDLTNF</sequence>
<evidence type="ECO:0000313" key="2">
    <source>
        <dbReference type="Proteomes" id="UP000257109"/>
    </source>
</evidence>
<dbReference type="EMBL" id="QJKJ01001273">
    <property type="protein sequence ID" value="RDY08430.1"/>
    <property type="molecule type" value="Genomic_DNA"/>
</dbReference>
<proteinExistence type="predicted"/>
<dbReference type="InterPro" id="IPR050951">
    <property type="entry name" value="Retrovirus_Pol_polyprotein"/>
</dbReference>
<dbReference type="SUPFAM" id="SSF56672">
    <property type="entry name" value="DNA/RNA polymerases"/>
    <property type="match status" value="1"/>
</dbReference>